<dbReference type="AlphaFoldDB" id="A0A1G2HJC0"/>
<proteinExistence type="predicted"/>
<evidence type="ECO:0000256" key="9">
    <source>
        <dbReference type="SAM" id="Phobius"/>
    </source>
</evidence>
<keyword evidence="4" id="KW-0132">Cell division</keyword>
<dbReference type="PANTHER" id="PTHR35851:SF1">
    <property type="entry name" value="CELL DIVISION PROTEIN FTSQ"/>
    <property type="match status" value="1"/>
</dbReference>
<dbReference type="InterPro" id="IPR034746">
    <property type="entry name" value="POTRA"/>
</dbReference>
<dbReference type="InterPro" id="IPR026579">
    <property type="entry name" value="FtsQ"/>
</dbReference>
<dbReference type="InterPro" id="IPR005548">
    <property type="entry name" value="Cell_div_FtsQ/DivIB_C"/>
</dbReference>
<name>A0A1G2HJC0_9BACT</name>
<sequence>MSYRKSYLKNKTHKIKPKKSLFKMPVFWHSVLFLAFVGVIFYFFLFFQKFQIKNIIISGNEKVSSQDIKNIVLSEVDKKIISFLNFNIKSRSFFLADAKNIKKQILDSFPMAENVKVNKNFPESIIVEVKERSPFAVFYSQNNDDRFYIDENGVVFEQLQEFGQDMLAVRQLTNSGSIFLGKKAVEKNIMEAVLKIKKSLNEKFKIDIKEADISKSMRLDVKTGENWQIYFNLSPDSDINLQITKLNLLLTGEISKEARKNLEYIDLRFDRAYYK</sequence>
<keyword evidence="3" id="KW-0997">Cell inner membrane</keyword>
<evidence type="ECO:0000256" key="4">
    <source>
        <dbReference type="ARBA" id="ARBA00022618"/>
    </source>
</evidence>
<comment type="caution">
    <text evidence="11">The sequence shown here is derived from an EMBL/GenBank/DDBJ whole genome shotgun (WGS) entry which is preliminary data.</text>
</comment>
<reference evidence="11 12" key="1">
    <citation type="journal article" date="2016" name="Nat. Commun.">
        <title>Thousands of microbial genomes shed light on interconnected biogeochemical processes in an aquifer system.</title>
        <authorList>
            <person name="Anantharaman K."/>
            <person name="Brown C.T."/>
            <person name="Hug L.A."/>
            <person name="Sharon I."/>
            <person name="Castelle C.J."/>
            <person name="Probst A.J."/>
            <person name="Thomas B.C."/>
            <person name="Singh A."/>
            <person name="Wilkins M.J."/>
            <person name="Karaoz U."/>
            <person name="Brodie E.L."/>
            <person name="Williams K.H."/>
            <person name="Hubbard S.S."/>
            <person name="Banfield J.F."/>
        </authorList>
    </citation>
    <scope>NUCLEOTIDE SEQUENCE [LARGE SCALE GENOMIC DNA]</scope>
</reference>
<dbReference type="STRING" id="1802200.A2812_03010"/>
<evidence type="ECO:0000256" key="5">
    <source>
        <dbReference type="ARBA" id="ARBA00022692"/>
    </source>
</evidence>
<keyword evidence="6 9" id="KW-1133">Transmembrane helix</keyword>
<evidence type="ECO:0000256" key="3">
    <source>
        <dbReference type="ARBA" id="ARBA00022519"/>
    </source>
</evidence>
<dbReference type="GO" id="GO:0016020">
    <property type="term" value="C:membrane"/>
    <property type="evidence" value="ECO:0007669"/>
    <property type="project" value="UniProtKB-SubCell"/>
</dbReference>
<evidence type="ECO:0000256" key="2">
    <source>
        <dbReference type="ARBA" id="ARBA00022475"/>
    </source>
</evidence>
<keyword evidence="5 9" id="KW-0812">Transmembrane</keyword>
<evidence type="ECO:0000256" key="6">
    <source>
        <dbReference type="ARBA" id="ARBA00022989"/>
    </source>
</evidence>
<evidence type="ECO:0000313" key="12">
    <source>
        <dbReference type="Proteomes" id="UP000177190"/>
    </source>
</evidence>
<dbReference type="Pfam" id="PF08478">
    <property type="entry name" value="POTRA_1"/>
    <property type="match status" value="1"/>
</dbReference>
<evidence type="ECO:0000256" key="8">
    <source>
        <dbReference type="ARBA" id="ARBA00023306"/>
    </source>
</evidence>
<dbReference type="InterPro" id="IPR013685">
    <property type="entry name" value="POTRA_FtsQ_type"/>
</dbReference>
<evidence type="ECO:0000259" key="10">
    <source>
        <dbReference type="PROSITE" id="PS51779"/>
    </source>
</evidence>
<keyword evidence="2" id="KW-1003">Cell membrane</keyword>
<organism evidence="11 12">
    <name type="scientific">Candidatus Staskawiczbacteria bacterium RIFCSPHIGHO2_01_FULL_36_16</name>
    <dbReference type="NCBI Taxonomy" id="1802200"/>
    <lineage>
        <taxon>Bacteria</taxon>
        <taxon>Candidatus Staskawicziibacteriota</taxon>
    </lineage>
</organism>
<dbReference type="PANTHER" id="PTHR35851">
    <property type="entry name" value="CELL DIVISION PROTEIN FTSQ"/>
    <property type="match status" value="1"/>
</dbReference>
<dbReference type="Proteomes" id="UP000177190">
    <property type="component" value="Unassembled WGS sequence"/>
</dbReference>
<dbReference type="Gene3D" id="3.10.20.310">
    <property type="entry name" value="membrane protein fhac"/>
    <property type="match status" value="1"/>
</dbReference>
<feature type="domain" description="POTRA" evidence="10">
    <location>
        <begin position="50"/>
        <end position="132"/>
    </location>
</feature>
<keyword evidence="7 9" id="KW-0472">Membrane</keyword>
<comment type="subcellular location">
    <subcellularLocation>
        <location evidence="1">Membrane</location>
    </subcellularLocation>
</comment>
<gene>
    <name evidence="11" type="ORF">A2812_03010</name>
</gene>
<accession>A0A1G2HJC0</accession>
<protein>
    <recommendedName>
        <fullName evidence="10">POTRA domain-containing protein</fullName>
    </recommendedName>
</protein>
<dbReference type="PROSITE" id="PS51779">
    <property type="entry name" value="POTRA"/>
    <property type="match status" value="1"/>
</dbReference>
<feature type="transmembrane region" description="Helical" evidence="9">
    <location>
        <begin position="21"/>
        <end position="47"/>
    </location>
</feature>
<dbReference type="GO" id="GO:0090529">
    <property type="term" value="P:cell septum assembly"/>
    <property type="evidence" value="ECO:0007669"/>
    <property type="project" value="InterPro"/>
</dbReference>
<dbReference type="Pfam" id="PF03799">
    <property type="entry name" value="FtsQ_DivIB_C"/>
    <property type="match status" value="1"/>
</dbReference>
<dbReference type="EMBL" id="MHOM01000055">
    <property type="protein sequence ID" value="OGZ62594.1"/>
    <property type="molecule type" value="Genomic_DNA"/>
</dbReference>
<evidence type="ECO:0000313" key="11">
    <source>
        <dbReference type="EMBL" id="OGZ62594.1"/>
    </source>
</evidence>
<evidence type="ECO:0000256" key="1">
    <source>
        <dbReference type="ARBA" id="ARBA00004370"/>
    </source>
</evidence>
<keyword evidence="8" id="KW-0131">Cell cycle</keyword>
<evidence type="ECO:0000256" key="7">
    <source>
        <dbReference type="ARBA" id="ARBA00023136"/>
    </source>
</evidence>